<accession>A0A4Z0W6N6</accession>
<reference evidence="1 2" key="1">
    <citation type="submission" date="2019-04" db="EMBL/GenBank/DDBJ databases">
        <title>Natronospirillum operosus gen. nov., sp. nov., a haloalkaliphilic satellite isolated from decaying biomass of laboratory culture of cyanobacterium Geitlerinema sp. and proposal of Natronospirillaceae fam. nov. and Saccharospirillaceae fam. nov.</title>
        <authorList>
            <person name="Kevbrin V."/>
            <person name="Boltyanskaya Y."/>
            <person name="Koziaeva V."/>
            <person name="Grouzdev D.S."/>
            <person name="Park M."/>
            <person name="Cho J."/>
        </authorList>
    </citation>
    <scope>NUCLEOTIDE SEQUENCE [LARGE SCALE GENOMIC DNA]</scope>
    <source>
        <strain evidence="1 2">G-116</strain>
    </source>
</reference>
<dbReference type="RefSeq" id="WP_135484752.1">
    <property type="nucleotide sequence ID" value="NZ_SRMF01000012.1"/>
</dbReference>
<dbReference type="AlphaFoldDB" id="A0A4Z0W6N6"/>
<comment type="caution">
    <text evidence="1">The sequence shown here is derived from an EMBL/GenBank/DDBJ whole genome shotgun (WGS) entry which is preliminary data.</text>
</comment>
<evidence type="ECO:0000313" key="1">
    <source>
        <dbReference type="EMBL" id="TGG90664.1"/>
    </source>
</evidence>
<protein>
    <submittedName>
        <fullName evidence="1">Uncharacterized protein</fullName>
    </submittedName>
</protein>
<dbReference type="Proteomes" id="UP000297475">
    <property type="component" value="Unassembled WGS sequence"/>
</dbReference>
<gene>
    <name evidence="1" type="ORF">E4656_18250</name>
</gene>
<sequence length="92" mass="10046">MVTSCARWTRCWSGELIARVRHPMPARVAARQVAPEIAVRRGGSLIVAHRPMPALIKVHRLKGAHRPMPALKAARPDNRRALAAGFPTGQAV</sequence>
<name>A0A4Z0W6N6_9GAMM</name>
<organism evidence="1 2">
    <name type="scientific">Natronospirillum operosum</name>
    <dbReference type="NCBI Taxonomy" id="2759953"/>
    <lineage>
        <taxon>Bacteria</taxon>
        <taxon>Pseudomonadati</taxon>
        <taxon>Pseudomonadota</taxon>
        <taxon>Gammaproteobacteria</taxon>
        <taxon>Oceanospirillales</taxon>
        <taxon>Natronospirillaceae</taxon>
        <taxon>Natronospirillum</taxon>
    </lineage>
</organism>
<keyword evidence="2" id="KW-1185">Reference proteome</keyword>
<evidence type="ECO:0000313" key="2">
    <source>
        <dbReference type="Proteomes" id="UP000297475"/>
    </source>
</evidence>
<proteinExistence type="predicted"/>
<dbReference type="EMBL" id="SRMF01000012">
    <property type="protein sequence ID" value="TGG90664.1"/>
    <property type="molecule type" value="Genomic_DNA"/>
</dbReference>